<dbReference type="InterPro" id="IPR000387">
    <property type="entry name" value="Tyr_Pase_dom"/>
</dbReference>
<dbReference type="Proteomes" id="UP000037035">
    <property type="component" value="Unassembled WGS sequence"/>
</dbReference>
<gene>
    <name evidence="4" type="ORF">VP01_569g11</name>
</gene>
<comment type="similarity">
    <text evidence="1">Belongs to the protein-tyrosine phosphatase family. Non-receptor class subfamily.</text>
</comment>
<dbReference type="PROSITE" id="PS50055">
    <property type="entry name" value="TYR_PHOSPHATASE_PTP"/>
    <property type="match status" value="1"/>
</dbReference>
<dbReference type="InterPro" id="IPR016130">
    <property type="entry name" value="Tyr_Pase_AS"/>
</dbReference>
<dbReference type="PRINTS" id="PR00700">
    <property type="entry name" value="PRTYPHPHTASE"/>
</dbReference>
<proteinExistence type="inferred from homology"/>
<protein>
    <recommendedName>
        <fullName evidence="6">Protein-tyrosine phosphatase</fullName>
    </recommendedName>
</protein>
<comment type="caution">
    <text evidence="4">The sequence shown here is derived from an EMBL/GenBank/DDBJ whole genome shotgun (WGS) entry which is preliminary data.</text>
</comment>
<sequence>MKISAEPFKNPPKLREIYLLLEQREVERRTKTLKKSDGHPYTAKVAQLAINRLKNRSVLILINSDIYPYDTNRLLLAAPIHGNDYINASWISEPVFPLPSQLPNLPHNHHPLHQQPWIAAQVSQIKKEKKTVGPLPETCYEFFSLCLDPDPARRPRVIIQLTAWQEGGREKCACYLPGEVGGNLEFRAYQAIHVGQSSRNPAVEKFRWASPESTGDRRVRVTLESSEVGPVQSPGGTSFYRKNSLLVELQSSGDAMAQQAGEILSQARVVHYECIAWPDQGVPDSVQPILELIASAKAAAILDPNDPSPSRSPILVHCSAGVGRTGTLITIASCSTYLHIRHSVSPHTPIVHLQPPHAFLEPGRITSLTSSLEGDLVAYTVDFLREQRVCMVQTEAQLGFVYQALAESLA</sequence>
<dbReference type="Gene3D" id="3.90.190.10">
    <property type="entry name" value="Protein tyrosine phosphatase superfamily"/>
    <property type="match status" value="1"/>
</dbReference>
<evidence type="ECO:0008006" key="6">
    <source>
        <dbReference type="Google" id="ProtNLM"/>
    </source>
</evidence>
<dbReference type="InterPro" id="IPR050348">
    <property type="entry name" value="Protein-Tyr_Phosphatase"/>
</dbReference>
<evidence type="ECO:0000313" key="4">
    <source>
        <dbReference type="EMBL" id="KNZ48403.1"/>
    </source>
</evidence>
<accession>A0A0L6UIS7</accession>
<evidence type="ECO:0000313" key="5">
    <source>
        <dbReference type="Proteomes" id="UP000037035"/>
    </source>
</evidence>
<dbReference type="InterPro" id="IPR029021">
    <property type="entry name" value="Prot-tyrosine_phosphatase-like"/>
</dbReference>
<dbReference type="AlphaFoldDB" id="A0A0L6UIS7"/>
<evidence type="ECO:0000259" key="3">
    <source>
        <dbReference type="PROSITE" id="PS50056"/>
    </source>
</evidence>
<dbReference type="Pfam" id="PF00102">
    <property type="entry name" value="Y_phosphatase"/>
    <property type="match status" value="2"/>
</dbReference>
<feature type="domain" description="Tyrosine specific protein phosphatases" evidence="3">
    <location>
        <begin position="287"/>
        <end position="399"/>
    </location>
</feature>
<dbReference type="PROSITE" id="PS50056">
    <property type="entry name" value="TYR_PHOSPHATASE_2"/>
    <property type="match status" value="1"/>
</dbReference>
<organism evidence="4 5">
    <name type="scientific">Puccinia sorghi</name>
    <dbReference type="NCBI Taxonomy" id="27349"/>
    <lineage>
        <taxon>Eukaryota</taxon>
        <taxon>Fungi</taxon>
        <taxon>Dikarya</taxon>
        <taxon>Basidiomycota</taxon>
        <taxon>Pucciniomycotina</taxon>
        <taxon>Pucciniomycetes</taxon>
        <taxon>Pucciniales</taxon>
        <taxon>Pucciniaceae</taxon>
        <taxon>Puccinia</taxon>
    </lineage>
</organism>
<dbReference type="SUPFAM" id="SSF52799">
    <property type="entry name" value="(Phosphotyrosine protein) phosphatases II"/>
    <property type="match status" value="1"/>
</dbReference>
<dbReference type="VEuPathDB" id="FungiDB:VP01_569g11"/>
<dbReference type="InterPro" id="IPR003595">
    <property type="entry name" value="Tyr_Pase_cat"/>
</dbReference>
<reference evidence="4 5" key="1">
    <citation type="submission" date="2015-08" db="EMBL/GenBank/DDBJ databases">
        <title>Next Generation Sequencing and Analysis of the Genome of Puccinia sorghi L Schw, the Causal Agent of Maize Common Rust.</title>
        <authorList>
            <person name="Rochi L."/>
            <person name="Burguener G."/>
            <person name="Darino M."/>
            <person name="Turjanski A."/>
            <person name="Kreff E."/>
            <person name="Dieguez M.J."/>
            <person name="Sacco F."/>
        </authorList>
    </citation>
    <scope>NUCLEOTIDE SEQUENCE [LARGE SCALE GENOMIC DNA]</scope>
    <source>
        <strain evidence="4 5">RO10H11247</strain>
    </source>
</reference>
<keyword evidence="5" id="KW-1185">Reference proteome</keyword>
<dbReference type="SMART" id="SM00194">
    <property type="entry name" value="PTPc"/>
    <property type="match status" value="1"/>
</dbReference>
<evidence type="ECO:0000259" key="2">
    <source>
        <dbReference type="PROSITE" id="PS50055"/>
    </source>
</evidence>
<dbReference type="PANTHER" id="PTHR19134">
    <property type="entry name" value="RECEPTOR-TYPE TYROSINE-PROTEIN PHOSPHATASE"/>
    <property type="match status" value="1"/>
</dbReference>
<evidence type="ECO:0000256" key="1">
    <source>
        <dbReference type="ARBA" id="ARBA00009649"/>
    </source>
</evidence>
<dbReference type="SMART" id="SM00404">
    <property type="entry name" value="PTPc_motif"/>
    <property type="match status" value="1"/>
</dbReference>
<name>A0A0L6UIS7_9BASI</name>
<dbReference type="GO" id="GO:0004725">
    <property type="term" value="F:protein tyrosine phosphatase activity"/>
    <property type="evidence" value="ECO:0007669"/>
    <property type="project" value="InterPro"/>
</dbReference>
<dbReference type="InterPro" id="IPR000242">
    <property type="entry name" value="PTP_cat"/>
</dbReference>
<dbReference type="PROSITE" id="PS00383">
    <property type="entry name" value="TYR_PHOSPHATASE_1"/>
    <property type="match status" value="1"/>
</dbReference>
<feature type="domain" description="Tyrosine-protein phosphatase" evidence="2">
    <location>
        <begin position="26"/>
        <end position="408"/>
    </location>
</feature>
<dbReference type="PANTHER" id="PTHR19134:SF449">
    <property type="entry name" value="TYROSINE-PROTEIN PHOSPHATASE 1"/>
    <property type="match status" value="1"/>
</dbReference>
<dbReference type="STRING" id="27349.A0A0L6UIS7"/>
<dbReference type="OrthoDB" id="10253954at2759"/>
<dbReference type="EMBL" id="LAVV01010940">
    <property type="protein sequence ID" value="KNZ48403.1"/>
    <property type="molecule type" value="Genomic_DNA"/>
</dbReference>